<dbReference type="Pfam" id="PF13609">
    <property type="entry name" value="Porin_4"/>
    <property type="match status" value="1"/>
</dbReference>
<dbReference type="CDD" id="cd00342">
    <property type="entry name" value="gram_neg_porins"/>
    <property type="match status" value="1"/>
</dbReference>
<dbReference type="InterPro" id="IPR033900">
    <property type="entry name" value="Gram_neg_porin_domain"/>
</dbReference>
<dbReference type="InterPro" id="IPR050298">
    <property type="entry name" value="Gram-neg_bact_OMP"/>
</dbReference>
<dbReference type="GO" id="GO:0046930">
    <property type="term" value="C:pore complex"/>
    <property type="evidence" value="ECO:0007669"/>
    <property type="project" value="UniProtKB-KW"/>
</dbReference>
<dbReference type="OrthoDB" id="8520696at2"/>
<accession>A0A2Z6I941</accession>
<feature type="signal peptide" evidence="11">
    <location>
        <begin position="1"/>
        <end position="26"/>
    </location>
</feature>
<proteinExistence type="predicted"/>
<keyword evidence="9" id="KW-0472">Membrane</keyword>
<sequence>MTRLTRSASAAALALAIFGMFGTAQAADVEVYGRLDTGFLYTINHGDAQDTAEMTSGRSTGSRWGLKGSEALTNDGWAVHFVLESGFDSDTGEFSSSGKLFGRQSTLSLYHRSYGELAFGRSGKPMSGSDQFTRIGRFTPFGVTYGDAGLLFYGKGGRVDNGIFYQSPKLAGFRVVLAGSLNTSGTEAEKWNDNNRFLGGTVDYTYGNFGVMVGAERIFMSDEDYADNDDADPTTLFVGAKYDFGFMELMGGYQRGWGLDRVGALQSIKIGKHGEVAKNAQIKDWDGNSYMIGARIPAWGGSVRLSGIYVEGENSRNIANNNVGDLGRDAGYYALGAGYIYPFSKRTNVYGVLSHLEGRKGLAKDYNIYNGDGDLDRTTIAVGLVHKF</sequence>
<gene>
    <name evidence="13" type="ORF">SUTMEG_07550</name>
</gene>
<organism evidence="13 14">
    <name type="scientific">Sutterella megalosphaeroides</name>
    <dbReference type="NCBI Taxonomy" id="2494234"/>
    <lineage>
        <taxon>Bacteria</taxon>
        <taxon>Pseudomonadati</taxon>
        <taxon>Pseudomonadota</taxon>
        <taxon>Betaproteobacteria</taxon>
        <taxon>Burkholderiales</taxon>
        <taxon>Sutterellaceae</taxon>
        <taxon>Sutterella</taxon>
    </lineage>
</organism>
<evidence type="ECO:0000256" key="6">
    <source>
        <dbReference type="ARBA" id="ARBA00022729"/>
    </source>
</evidence>
<keyword evidence="7" id="KW-0406">Ion transport</keyword>
<dbReference type="PANTHER" id="PTHR34501:SF9">
    <property type="entry name" value="MAJOR OUTER MEMBRANE PROTEIN P.IA"/>
    <property type="match status" value="1"/>
</dbReference>
<keyword evidence="14" id="KW-1185">Reference proteome</keyword>
<evidence type="ECO:0000313" key="14">
    <source>
        <dbReference type="Proteomes" id="UP000271003"/>
    </source>
</evidence>
<dbReference type="Proteomes" id="UP000271003">
    <property type="component" value="Chromosome"/>
</dbReference>
<evidence type="ECO:0000313" key="13">
    <source>
        <dbReference type="EMBL" id="BBF22864.1"/>
    </source>
</evidence>
<dbReference type="AlphaFoldDB" id="A0A2Z6I941"/>
<dbReference type="RefSeq" id="WP_120176532.1">
    <property type="nucleotide sequence ID" value="NZ_AP018786.1"/>
</dbReference>
<dbReference type="GO" id="GO:0009279">
    <property type="term" value="C:cell outer membrane"/>
    <property type="evidence" value="ECO:0007669"/>
    <property type="project" value="UniProtKB-SubCell"/>
</dbReference>
<dbReference type="EMBL" id="AP018786">
    <property type="protein sequence ID" value="BBF22864.1"/>
    <property type="molecule type" value="Genomic_DNA"/>
</dbReference>
<evidence type="ECO:0000256" key="5">
    <source>
        <dbReference type="ARBA" id="ARBA00022692"/>
    </source>
</evidence>
<evidence type="ECO:0000256" key="10">
    <source>
        <dbReference type="ARBA" id="ARBA00023237"/>
    </source>
</evidence>
<dbReference type="GO" id="GO:0015288">
    <property type="term" value="F:porin activity"/>
    <property type="evidence" value="ECO:0007669"/>
    <property type="project" value="UniProtKB-KW"/>
</dbReference>
<dbReference type="SUPFAM" id="SSF56935">
    <property type="entry name" value="Porins"/>
    <property type="match status" value="1"/>
</dbReference>
<dbReference type="KEGG" id="sutt:SUTMEG_07550"/>
<evidence type="ECO:0000256" key="9">
    <source>
        <dbReference type="ARBA" id="ARBA00023136"/>
    </source>
</evidence>
<evidence type="ECO:0000256" key="7">
    <source>
        <dbReference type="ARBA" id="ARBA00023065"/>
    </source>
</evidence>
<evidence type="ECO:0000256" key="4">
    <source>
        <dbReference type="ARBA" id="ARBA00022452"/>
    </source>
</evidence>
<dbReference type="GO" id="GO:0006811">
    <property type="term" value="P:monoatomic ion transport"/>
    <property type="evidence" value="ECO:0007669"/>
    <property type="project" value="UniProtKB-KW"/>
</dbReference>
<comment type="subunit">
    <text evidence="2">Homotrimer.</text>
</comment>
<evidence type="ECO:0000256" key="1">
    <source>
        <dbReference type="ARBA" id="ARBA00004571"/>
    </source>
</evidence>
<keyword evidence="10" id="KW-0998">Cell outer membrane</keyword>
<evidence type="ECO:0000256" key="11">
    <source>
        <dbReference type="SAM" id="SignalP"/>
    </source>
</evidence>
<dbReference type="InterPro" id="IPR023614">
    <property type="entry name" value="Porin_dom_sf"/>
</dbReference>
<keyword evidence="6 11" id="KW-0732">Signal</keyword>
<protein>
    <submittedName>
        <fullName evidence="13">Porin</fullName>
    </submittedName>
</protein>
<keyword evidence="4" id="KW-1134">Transmembrane beta strand</keyword>
<evidence type="ECO:0000256" key="3">
    <source>
        <dbReference type="ARBA" id="ARBA00022448"/>
    </source>
</evidence>
<reference evidence="13 14" key="1">
    <citation type="journal article" date="2018" name="Int. J. Syst. Evol. Microbiol.">
        <title>Mesosutterella multiformis gen. nov., sp. nov., a member of the family Sutterellaceae and Sutterella megalosphaeroides sp. nov., isolated from human faeces.</title>
        <authorList>
            <person name="Sakamoto M."/>
            <person name="Ikeyama N."/>
            <person name="Kunihiro T."/>
            <person name="Iino T."/>
            <person name="Yuki M."/>
            <person name="Ohkuma M."/>
        </authorList>
    </citation>
    <scope>NUCLEOTIDE SEQUENCE [LARGE SCALE GENOMIC DNA]</scope>
    <source>
        <strain evidence="13 14">6FBBBH3</strain>
    </source>
</reference>
<feature type="domain" description="Porin" evidence="12">
    <location>
        <begin position="13"/>
        <end position="359"/>
    </location>
</feature>
<comment type="subcellular location">
    <subcellularLocation>
        <location evidence="1">Cell outer membrane</location>
        <topology evidence="1">Multi-pass membrane protein</topology>
    </subcellularLocation>
</comment>
<keyword evidence="3" id="KW-0813">Transport</keyword>
<dbReference type="PANTHER" id="PTHR34501">
    <property type="entry name" value="PROTEIN YDDL-RELATED"/>
    <property type="match status" value="1"/>
</dbReference>
<evidence type="ECO:0000256" key="8">
    <source>
        <dbReference type="ARBA" id="ARBA00023114"/>
    </source>
</evidence>
<dbReference type="Gene3D" id="2.40.160.10">
    <property type="entry name" value="Porin"/>
    <property type="match status" value="1"/>
</dbReference>
<name>A0A2Z6I941_9BURK</name>
<evidence type="ECO:0000256" key="2">
    <source>
        <dbReference type="ARBA" id="ARBA00011233"/>
    </source>
</evidence>
<evidence type="ECO:0000259" key="12">
    <source>
        <dbReference type="Pfam" id="PF13609"/>
    </source>
</evidence>
<feature type="chain" id="PRO_5016274857" evidence="11">
    <location>
        <begin position="27"/>
        <end position="388"/>
    </location>
</feature>
<keyword evidence="5" id="KW-0812">Transmembrane</keyword>
<keyword evidence="8" id="KW-0626">Porin</keyword>